<evidence type="ECO:0000256" key="2">
    <source>
        <dbReference type="ARBA" id="ARBA00022679"/>
    </source>
</evidence>
<dbReference type="Gene3D" id="3.40.50.150">
    <property type="entry name" value="Vaccinia Virus protein VP39"/>
    <property type="match status" value="1"/>
</dbReference>
<dbReference type="Proteomes" id="UP000289738">
    <property type="component" value="Chromosome B10"/>
</dbReference>
<dbReference type="CDD" id="cd02440">
    <property type="entry name" value="AdoMet_MTases"/>
    <property type="match status" value="1"/>
</dbReference>
<dbReference type="InterPro" id="IPR029063">
    <property type="entry name" value="SAM-dependent_MTases_sf"/>
</dbReference>
<keyword evidence="8" id="KW-1185">Reference proteome</keyword>
<dbReference type="Pfam" id="PF08100">
    <property type="entry name" value="Dimerisation"/>
    <property type="match status" value="1"/>
</dbReference>
<evidence type="ECO:0000313" key="7">
    <source>
        <dbReference type="EMBL" id="RYQ86855.1"/>
    </source>
</evidence>
<organism evidence="7 8">
    <name type="scientific">Arachis hypogaea</name>
    <name type="common">Peanut</name>
    <dbReference type="NCBI Taxonomy" id="3818"/>
    <lineage>
        <taxon>Eukaryota</taxon>
        <taxon>Viridiplantae</taxon>
        <taxon>Streptophyta</taxon>
        <taxon>Embryophyta</taxon>
        <taxon>Tracheophyta</taxon>
        <taxon>Spermatophyta</taxon>
        <taxon>Magnoliopsida</taxon>
        <taxon>eudicotyledons</taxon>
        <taxon>Gunneridae</taxon>
        <taxon>Pentapetalae</taxon>
        <taxon>rosids</taxon>
        <taxon>fabids</taxon>
        <taxon>Fabales</taxon>
        <taxon>Fabaceae</taxon>
        <taxon>Papilionoideae</taxon>
        <taxon>50 kb inversion clade</taxon>
        <taxon>dalbergioids sensu lato</taxon>
        <taxon>Dalbergieae</taxon>
        <taxon>Pterocarpus clade</taxon>
        <taxon>Arachis</taxon>
    </lineage>
</organism>
<dbReference type="InterPro" id="IPR036388">
    <property type="entry name" value="WH-like_DNA-bd_sf"/>
</dbReference>
<dbReference type="SUPFAM" id="SSF46785">
    <property type="entry name" value="Winged helix' DNA-binding domain"/>
    <property type="match status" value="1"/>
</dbReference>
<evidence type="ECO:0008006" key="9">
    <source>
        <dbReference type="Google" id="ProtNLM"/>
    </source>
</evidence>
<dbReference type="GO" id="GO:0046983">
    <property type="term" value="F:protein dimerization activity"/>
    <property type="evidence" value="ECO:0007669"/>
    <property type="project" value="InterPro"/>
</dbReference>
<evidence type="ECO:0000259" key="5">
    <source>
        <dbReference type="Pfam" id="PF00891"/>
    </source>
</evidence>
<feature type="domain" description="O-methyltransferase dimerisation" evidence="6">
    <location>
        <begin position="26"/>
        <end position="118"/>
    </location>
</feature>
<feature type="active site" description="Proton acceptor" evidence="4">
    <location>
        <position position="276"/>
    </location>
</feature>
<feature type="domain" description="O-methyltransferase C-terminal" evidence="5">
    <location>
        <begin position="143"/>
        <end position="352"/>
    </location>
</feature>
<dbReference type="AlphaFoldDB" id="A0A444XAY5"/>
<proteinExistence type="predicted"/>
<dbReference type="GO" id="GO:0008757">
    <property type="term" value="F:S-adenosylmethionine-dependent methyltransferase activity"/>
    <property type="evidence" value="ECO:0007669"/>
    <property type="project" value="UniProtKB-ARBA"/>
</dbReference>
<keyword evidence="1" id="KW-0489">Methyltransferase</keyword>
<evidence type="ECO:0000256" key="4">
    <source>
        <dbReference type="PIRSR" id="PIRSR005739-1"/>
    </source>
</evidence>
<dbReference type="PIRSF" id="PIRSF005739">
    <property type="entry name" value="O-mtase"/>
    <property type="match status" value="1"/>
</dbReference>
<evidence type="ECO:0000313" key="8">
    <source>
        <dbReference type="Proteomes" id="UP000289738"/>
    </source>
</evidence>
<dbReference type="InterPro" id="IPR036390">
    <property type="entry name" value="WH_DNA-bd_sf"/>
</dbReference>
<dbReference type="InterPro" id="IPR012967">
    <property type="entry name" value="COMT_dimerisation"/>
</dbReference>
<dbReference type="FunFam" id="1.10.10.10:FF:000357">
    <property type="entry name" value="Caffeic acid 3-O-methyltransferase"/>
    <property type="match status" value="1"/>
</dbReference>
<dbReference type="STRING" id="3818.A0A444XAY5"/>
<evidence type="ECO:0000256" key="3">
    <source>
        <dbReference type="ARBA" id="ARBA00022691"/>
    </source>
</evidence>
<dbReference type="InterPro" id="IPR016461">
    <property type="entry name" value="COMT-like"/>
</dbReference>
<dbReference type="PROSITE" id="PS51683">
    <property type="entry name" value="SAM_OMT_II"/>
    <property type="match status" value="1"/>
</dbReference>
<accession>A0A444XAY5</accession>
<name>A0A444XAY5_ARAHY</name>
<dbReference type="PANTHER" id="PTHR11746">
    <property type="entry name" value="O-METHYLTRANSFERASE"/>
    <property type="match status" value="1"/>
</dbReference>
<keyword evidence="2" id="KW-0808">Transferase</keyword>
<dbReference type="SUPFAM" id="SSF53335">
    <property type="entry name" value="S-adenosyl-L-methionine-dependent methyltransferases"/>
    <property type="match status" value="1"/>
</dbReference>
<evidence type="ECO:0000256" key="1">
    <source>
        <dbReference type="ARBA" id="ARBA00022603"/>
    </source>
</evidence>
<dbReference type="GO" id="GO:0032259">
    <property type="term" value="P:methylation"/>
    <property type="evidence" value="ECO:0007669"/>
    <property type="project" value="UniProtKB-KW"/>
</dbReference>
<dbReference type="GO" id="GO:0008171">
    <property type="term" value="F:O-methyltransferase activity"/>
    <property type="evidence" value="ECO:0007669"/>
    <property type="project" value="InterPro"/>
</dbReference>
<dbReference type="InterPro" id="IPR001077">
    <property type="entry name" value="COMT_C"/>
</dbReference>
<sequence length="372" mass="41353">MMSSTTNNNNNSKEDYDDAFTKAASFAFAQVFPAILNAAVDMNLFDIISKAESSLGMSASEIASKIPKQHSEMGSRLERMLPSLVARSLLTCSIRTINEDGDTERVYAVSPVGQYYTSNHHDEQGGSCIALSTLFYRGYRHVWKDTKDAILDANNHNHFQRMYGKMAFEYMETDRELGNLFGEAMSQVGPLGVKSILDAYKGGFDGISTLVDVGGGYGQVLKQILFQYPSIQKAINFDLPHVVKNAPPHPGIEHMGGDMFKTVPKADAILLKHVCHSWEDEECVKVLRNCYEALPPHGKVIVMDALLPEIPKSTSFKDTQAVDLDFLMFLVSGGKERAEKQFEKLCKTSGFSRFQVACNDSSNVFAVMEFYK</sequence>
<reference evidence="7 8" key="1">
    <citation type="submission" date="2019-01" db="EMBL/GenBank/DDBJ databases">
        <title>Sequencing of cultivated peanut Arachis hypogaea provides insights into genome evolution and oil improvement.</title>
        <authorList>
            <person name="Chen X."/>
        </authorList>
    </citation>
    <scope>NUCLEOTIDE SEQUENCE [LARGE SCALE GENOMIC DNA]</scope>
    <source>
        <strain evidence="8">cv. Fuhuasheng</strain>
        <tissue evidence="7">Leaves</tissue>
    </source>
</reference>
<evidence type="ECO:0000259" key="6">
    <source>
        <dbReference type="Pfam" id="PF08100"/>
    </source>
</evidence>
<gene>
    <name evidence="7" type="ORF">Ahy_B10g106467</name>
</gene>
<keyword evidence="3" id="KW-0949">S-adenosyl-L-methionine</keyword>
<dbReference type="Gene3D" id="1.10.10.10">
    <property type="entry name" value="Winged helix-like DNA-binding domain superfamily/Winged helix DNA-binding domain"/>
    <property type="match status" value="1"/>
</dbReference>
<dbReference type="Pfam" id="PF00891">
    <property type="entry name" value="Methyltransf_2"/>
    <property type="match status" value="1"/>
</dbReference>
<comment type="caution">
    <text evidence="7">The sequence shown here is derived from an EMBL/GenBank/DDBJ whole genome shotgun (WGS) entry which is preliminary data.</text>
</comment>
<dbReference type="EMBL" id="SDMP01000020">
    <property type="protein sequence ID" value="RYQ86855.1"/>
    <property type="molecule type" value="Genomic_DNA"/>
</dbReference>
<protein>
    <recommendedName>
        <fullName evidence="9">O-methyltransferase domain-containing protein</fullName>
    </recommendedName>
</protein>